<dbReference type="InterPro" id="IPR013630">
    <property type="entry name" value="Methyltransf_Zn-bd_dom_put"/>
</dbReference>
<dbReference type="Pfam" id="PF08421">
    <property type="entry name" value="Methyltransf_13"/>
    <property type="match status" value="1"/>
</dbReference>
<dbReference type="Gene3D" id="6.20.50.110">
    <property type="entry name" value="Methyltransferase, zinc-binding domain"/>
    <property type="match status" value="1"/>
</dbReference>
<dbReference type="Pfam" id="PF08484">
    <property type="entry name" value="Methyltransf_14"/>
    <property type="match status" value="1"/>
</dbReference>
<dbReference type="InterPro" id="IPR013691">
    <property type="entry name" value="MeTrfase_14"/>
</dbReference>
<dbReference type="PANTHER" id="PTHR43861:SF5">
    <property type="entry name" value="BLL5978 PROTEIN"/>
    <property type="match status" value="1"/>
</dbReference>
<dbReference type="Gene3D" id="6.10.250.3100">
    <property type="match status" value="1"/>
</dbReference>
<accession>A0ABV9JRP0</accession>
<dbReference type="RefSeq" id="WP_377336480.1">
    <property type="nucleotide sequence ID" value="NZ_JBHSGB010000017.1"/>
</dbReference>
<organism evidence="3 4">
    <name type="scientific">Rheinheimera marina</name>
    <dbReference type="NCBI Taxonomy" id="1774958"/>
    <lineage>
        <taxon>Bacteria</taxon>
        <taxon>Pseudomonadati</taxon>
        <taxon>Pseudomonadota</taxon>
        <taxon>Gammaproteobacteria</taxon>
        <taxon>Chromatiales</taxon>
        <taxon>Chromatiaceae</taxon>
        <taxon>Rheinheimera</taxon>
    </lineage>
</organism>
<dbReference type="Gene3D" id="3.40.50.150">
    <property type="entry name" value="Vaccinia Virus protein VP39"/>
    <property type="match status" value="1"/>
</dbReference>
<dbReference type="GO" id="GO:0008168">
    <property type="term" value="F:methyltransferase activity"/>
    <property type="evidence" value="ECO:0007669"/>
    <property type="project" value="UniProtKB-KW"/>
</dbReference>
<feature type="domain" description="C-methyltransferase" evidence="2">
    <location>
        <begin position="245"/>
        <end position="402"/>
    </location>
</feature>
<sequence length="407" mass="44801">MKCRHCQHDLTLPLVDLGVMPPSNAYLSEQALQSFEPSYPLKVWVCQHCWLVQTEDFTRAEQLFTADYAYFSSTSVSWLEHARQFAQSSISKLSLGPQSFVVELASNDGYLLKNYLAAGIPCLGVEPTDATATAARALGIDVVSEFFGQTLATTLVSDYRKADLIIANNVLAHVPDINDFVAGIALLLAEQGTASVEFPHLLNLLTLCQFDTIYHEHYSYLSLYSARQIFAAVGLRIFNVEQLSTHGGSLRLWICHHDDSRVQQKAVLELLAAEVAAGLACADGYSGFQHKVDRIAADLTDFFTNCSQQGLKVMAYGAAAKGNTLLNYAHIGRRQLGCVYDAAVAKQGKFLPGSHIPIVPPTQLSLDEPDFLLILPWNLASEVMQQVKHQVPAHCRFLIAVPELTFL</sequence>
<dbReference type="PANTHER" id="PTHR43861">
    <property type="entry name" value="TRANS-ACONITATE 2-METHYLTRANSFERASE-RELATED"/>
    <property type="match status" value="1"/>
</dbReference>
<evidence type="ECO:0000313" key="4">
    <source>
        <dbReference type="Proteomes" id="UP001595962"/>
    </source>
</evidence>
<dbReference type="SUPFAM" id="SSF53335">
    <property type="entry name" value="S-adenosyl-L-methionine-dependent methyltransferases"/>
    <property type="match status" value="1"/>
</dbReference>
<comment type="caution">
    <text evidence="3">The sequence shown here is derived from an EMBL/GenBank/DDBJ whole genome shotgun (WGS) entry which is preliminary data.</text>
</comment>
<gene>
    <name evidence="3" type="ORF">ACFO3I_18095</name>
</gene>
<name>A0ABV9JRP0_9GAMM</name>
<reference evidence="4" key="1">
    <citation type="journal article" date="2019" name="Int. J. Syst. Evol. Microbiol.">
        <title>The Global Catalogue of Microorganisms (GCM) 10K type strain sequencing project: providing services to taxonomists for standard genome sequencing and annotation.</title>
        <authorList>
            <consortium name="The Broad Institute Genomics Platform"/>
            <consortium name="The Broad Institute Genome Sequencing Center for Infectious Disease"/>
            <person name="Wu L."/>
            <person name="Ma J."/>
        </authorList>
    </citation>
    <scope>NUCLEOTIDE SEQUENCE [LARGE SCALE GENOMIC DNA]</scope>
    <source>
        <strain evidence="4">DT28</strain>
    </source>
</reference>
<evidence type="ECO:0000259" key="1">
    <source>
        <dbReference type="Pfam" id="PF08421"/>
    </source>
</evidence>
<dbReference type="EMBL" id="JBHSGB010000017">
    <property type="protein sequence ID" value="MFC4656936.1"/>
    <property type="molecule type" value="Genomic_DNA"/>
</dbReference>
<dbReference type="Proteomes" id="UP001595962">
    <property type="component" value="Unassembled WGS sequence"/>
</dbReference>
<dbReference type="Pfam" id="PF13489">
    <property type="entry name" value="Methyltransf_23"/>
    <property type="match status" value="1"/>
</dbReference>
<feature type="domain" description="Methyltransferase putative zinc binding" evidence="1">
    <location>
        <begin position="3"/>
        <end position="64"/>
    </location>
</feature>
<proteinExistence type="predicted"/>
<dbReference type="InterPro" id="IPR029063">
    <property type="entry name" value="SAM-dependent_MTases_sf"/>
</dbReference>
<keyword evidence="4" id="KW-1185">Reference proteome</keyword>
<evidence type="ECO:0000313" key="3">
    <source>
        <dbReference type="EMBL" id="MFC4656936.1"/>
    </source>
</evidence>
<protein>
    <submittedName>
        <fullName evidence="3">Class I SAM-dependent methyltransferase</fullName>
        <ecNumber evidence="3">2.1.1.-</ecNumber>
    </submittedName>
</protein>
<keyword evidence="3" id="KW-0489">Methyltransferase</keyword>
<dbReference type="Gene3D" id="3.40.50.720">
    <property type="entry name" value="NAD(P)-binding Rossmann-like Domain"/>
    <property type="match status" value="1"/>
</dbReference>
<dbReference type="InterPro" id="IPR038576">
    <property type="entry name" value="Methyltransf_Zn-bd_dom_put_sf"/>
</dbReference>
<evidence type="ECO:0000259" key="2">
    <source>
        <dbReference type="Pfam" id="PF08484"/>
    </source>
</evidence>
<dbReference type="EC" id="2.1.1.-" evidence="3"/>
<dbReference type="GO" id="GO:0032259">
    <property type="term" value="P:methylation"/>
    <property type="evidence" value="ECO:0007669"/>
    <property type="project" value="UniProtKB-KW"/>
</dbReference>
<keyword evidence="3" id="KW-0808">Transferase</keyword>